<evidence type="ECO:0000313" key="1">
    <source>
        <dbReference type="EMBL" id="TFE29978.1"/>
    </source>
</evidence>
<organism evidence="1 2">
    <name type="scientific">Cohnella luojiensis</name>
    <dbReference type="NCBI Taxonomy" id="652876"/>
    <lineage>
        <taxon>Bacteria</taxon>
        <taxon>Bacillati</taxon>
        <taxon>Bacillota</taxon>
        <taxon>Bacilli</taxon>
        <taxon>Bacillales</taxon>
        <taxon>Paenibacillaceae</taxon>
        <taxon>Cohnella</taxon>
    </lineage>
</organism>
<dbReference type="InterPro" id="IPR043519">
    <property type="entry name" value="NT_sf"/>
</dbReference>
<keyword evidence="2" id="KW-1185">Reference proteome</keyword>
<reference evidence="1 2" key="1">
    <citation type="submission" date="2019-03" db="EMBL/GenBank/DDBJ databases">
        <title>Cohnella endophytica sp. nov., a novel endophytic bacterium isolated from bark of Sonneratia apetala.</title>
        <authorList>
            <person name="Tuo L."/>
        </authorList>
    </citation>
    <scope>NUCLEOTIDE SEQUENCE [LARGE SCALE GENOMIC DNA]</scope>
    <source>
        <strain evidence="1 2">CCTCC AB 208254</strain>
    </source>
</reference>
<dbReference type="SUPFAM" id="SSF81301">
    <property type="entry name" value="Nucleotidyltransferase"/>
    <property type="match status" value="1"/>
</dbReference>
<dbReference type="InterPro" id="IPR019646">
    <property type="entry name" value="Aminoglyc_AdlTrfase"/>
</dbReference>
<name>A0A4Y8M893_9BACL</name>
<dbReference type="Gene3D" id="3.30.460.40">
    <property type="match status" value="1"/>
</dbReference>
<evidence type="ECO:0000313" key="2">
    <source>
        <dbReference type="Proteomes" id="UP000297900"/>
    </source>
</evidence>
<dbReference type="AlphaFoldDB" id="A0A4Y8M893"/>
<evidence type="ECO:0008006" key="3">
    <source>
        <dbReference type="Google" id="ProtNLM"/>
    </source>
</evidence>
<comment type="caution">
    <text evidence="1">The sequence shown here is derived from an EMBL/GenBank/DDBJ whole genome shotgun (WGS) entry which is preliminary data.</text>
</comment>
<dbReference type="Pfam" id="PF10706">
    <property type="entry name" value="Aminoglyc_resit"/>
    <property type="match status" value="1"/>
</dbReference>
<protein>
    <recommendedName>
        <fullName evidence="3">Nucleotidyltransferase family protein</fullName>
    </recommendedName>
</protein>
<sequence>MHSDFPVTALALLAETLESCDARWVVGGSTGLVLRGAKLDRAPRDIDIYVDHDSVFPVHERLSSNWLDGPEDNRTERYHSILSHYRLAGAMVELVGDFRVSAMQSNYLAEVNDFLYPNGDKVEVNGFGIAIVPLAHELLFNLLRERKDRAAVAGDLMAQNPEKHMPLLQDLIRRNKFSPEIKSEAMEMTTPGIQSIRDFGKEPL</sequence>
<dbReference type="RefSeq" id="WP_135150892.1">
    <property type="nucleotide sequence ID" value="NZ_SOMN01000003.1"/>
</dbReference>
<gene>
    <name evidence="1" type="ORF">E2980_04275</name>
</gene>
<dbReference type="EMBL" id="SOMN01000003">
    <property type="protein sequence ID" value="TFE29978.1"/>
    <property type="molecule type" value="Genomic_DNA"/>
</dbReference>
<dbReference type="Proteomes" id="UP000297900">
    <property type="component" value="Unassembled WGS sequence"/>
</dbReference>
<dbReference type="OrthoDB" id="2678373at2"/>
<proteinExistence type="predicted"/>
<accession>A0A4Y8M893</accession>